<keyword evidence="19" id="KW-1185">Reference proteome</keyword>
<evidence type="ECO:0000256" key="11">
    <source>
        <dbReference type="ARBA" id="ARBA00023054"/>
    </source>
</evidence>
<keyword evidence="13" id="KW-0539">Nucleus</keyword>
<organism evidence="18">
    <name type="scientific">Mucor ambiguus</name>
    <dbReference type="NCBI Taxonomy" id="91626"/>
    <lineage>
        <taxon>Eukaryota</taxon>
        <taxon>Fungi</taxon>
        <taxon>Fungi incertae sedis</taxon>
        <taxon>Mucoromycota</taxon>
        <taxon>Mucoromycotina</taxon>
        <taxon>Mucoromycetes</taxon>
        <taxon>Mucorales</taxon>
        <taxon>Mucorineae</taxon>
        <taxon>Mucoraceae</taxon>
        <taxon>Mucor</taxon>
    </lineage>
</organism>
<keyword evidence="7" id="KW-0479">Metal-binding</keyword>
<evidence type="ECO:0000256" key="2">
    <source>
        <dbReference type="ARBA" id="ARBA00004123"/>
    </source>
</evidence>
<evidence type="ECO:0000256" key="5">
    <source>
        <dbReference type="ARBA" id="ARBA00017893"/>
    </source>
</evidence>
<dbReference type="InterPro" id="IPR027417">
    <property type="entry name" value="P-loop_NTPase"/>
</dbReference>
<dbReference type="GO" id="GO:0000794">
    <property type="term" value="C:condensed nuclear chromosome"/>
    <property type="evidence" value="ECO:0007669"/>
    <property type="project" value="TreeGrafter"/>
</dbReference>
<dbReference type="OrthoDB" id="18797at2759"/>
<evidence type="ECO:0000256" key="6">
    <source>
        <dbReference type="ARBA" id="ARBA00022454"/>
    </source>
</evidence>
<feature type="coiled-coil region" evidence="15">
    <location>
        <begin position="700"/>
        <end position="884"/>
    </location>
</feature>
<evidence type="ECO:0000256" key="9">
    <source>
        <dbReference type="ARBA" id="ARBA00022801"/>
    </source>
</evidence>
<comment type="subcellular location">
    <subcellularLocation>
        <location evidence="3">Chromosome</location>
    </subcellularLocation>
    <subcellularLocation>
        <location evidence="2">Nucleus</location>
    </subcellularLocation>
</comment>
<evidence type="ECO:0000256" key="7">
    <source>
        <dbReference type="ARBA" id="ARBA00022723"/>
    </source>
</evidence>
<name>A0A0C9M403_9FUNG</name>
<keyword evidence="9" id="KW-0378">Hydrolase</keyword>
<dbReference type="STRING" id="91626.A0A0C9M403"/>
<evidence type="ECO:0000256" key="15">
    <source>
        <dbReference type="SAM" id="Coils"/>
    </source>
</evidence>
<evidence type="ECO:0000256" key="16">
    <source>
        <dbReference type="SAM" id="MobiDB-lite"/>
    </source>
</evidence>
<dbReference type="InterPro" id="IPR038729">
    <property type="entry name" value="Rad50/SbcC_AAA"/>
</dbReference>
<feature type="coiled-coil region" evidence="15">
    <location>
        <begin position="204"/>
        <end position="262"/>
    </location>
</feature>
<comment type="similarity">
    <text evidence="4">Belongs to the SMC family. RAD50 subfamily.</text>
</comment>
<reference evidence="18" key="1">
    <citation type="submission" date="2014-09" db="EMBL/GenBank/DDBJ databases">
        <title>Draft genome sequence of an oleaginous Mucoromycotina fungus Mucor ambiguus NBRC6742.</title>
        <authorList>
            <person name="Takeda I."/>
            <person name="Yamane N."/>
            <person name="Morita T."/>
            <person name="Tamano K."/>
            <person name="Machida M."/>
            <person name="Baker S."/>
            <person name="Koike H."/>
        </authorList>
    </citation>
    <scope>NUCLEOTIDE SEQUENCE</scope>
    <source>
        <strain evidence="18">NBRC 6742</strain>
    </source>
</reference>
<dbReference type="PANTHER" id="PTHR18867:SF12">
    <property type="entry name" value="DNA REPAIR PROTEIN RAD50"/>
    <property type="match status" value="1"/>
</dbReference>
<evidence type="ECO:0000256" key="14">
    <source>
        <dbReference type="ARBA" id="ARBA00049360"/>
    </source>
</evidence>
<evidence type="ECO:0000313" key="19">
    <source>
        <dbReference type="Proteomes" id="UP000053815"/>
    </source>
</evidence>
<dbReference type="GO" id="GO:0016887">
    <property type="term" value="F:ATP hydrolysis activity"/>
    <property type="evidence" value="ECO:0007669"/>
    <property type="project" value="InterPro"/>
</dbReference>
<proteinExistence type="inferred from homology"/>
<dbReference type="GO" id="GO:0070192">
    <property type="term" value="P:chromosome organization involved in meiotic cell cycle"/>
    <property type="evidence" value="ECO:0007669"/>
    <property type="project" value="TreeGrafter"/>
</dbReference>
<protein>
    <recommendedName>
        <fullName evidence="5">DNA repair protein RAD50</fullName>
    </recommendedName>
</protein>
<dbReference type="FunFam" id="3.40.50.300:FF:001195">
    <property type="entry name" value="DNA repair protein rad50"/>
    <property type="match status" value="1"/>
</dbReference>
<dbReference type="GO" id="GO:0030870">
    <property type="term" value="C:Mre11 complex"/>
    <property type="evidence" value="ECO:0007669"/>
    <property type="project" value="InterPro"/>
</dbReference>
<evidence type="ECO:0000256" key="8">
    <source>
        <dbReference type="ARBA" id="ARBA00022763"/>
    </source>
</evidence>
<dbReference type="GO" id="GO:0007004">
    <property type="term" value="P:telomere maintenance via telomerase"/>
    <property type="evidence" value="ECO:0007669"/>
    <property type="project" value="TreeGrafter"/>
</dbReference>
<dbReference type="GO" id="GO:0006302">
    <property type="term" value="P:double-strand break repair"/>
    <property type="evidence" value="ECO:0007669"/>
    <property type="project" value="InterPro"/>
</dbReference>
<feature type="coiled-coil region" evidence="15">
    <location>
        <begin position="559"/>
        <end position="597"/>
    </location>
</feature>
<accession>A0A0C9M403</accession>
<dbReference type="PANTHER" id="PTHR18867">
    <property type="entry name" value="RAD50"/>
    <property type="match status" value="1"/>
</dbReference>
<dbReference type="EMBL" id="DF836292">
    <property type="protein sequence ID" value="GAN00929.1"/>
    <property type="molecule type" value="Genomic_DNA"/>
</dbReference>
<dbReference type="GO" id="GO:0051880">
    <property type="term" value="F:G-quadruplex DNA binding"/>
    <property type="evidence" value="ECO:0007669"/>
    <property type="project" value="TreeGrafter"/>
</dbReference>
<evidence type="ECO:0000256" key="13">
    <source>
        <dbReference type="ARBA" id="ARBA00023242"/>
    </source>
</evidence>
<keyword evidence="6" id="KW-0158">Chromosome</keyword>
<evidence type="ECO:0000256" key="10">
    <source>
        <dbReference type="ARBA" id="ARBA00022833"/>
    </source>
</evidence>
<evidence type="ECO:0000313" key="18">
    <source>
        <dbReference type="EMBL" id="GAN00929.1"/>
    </source>
</evidence>
<keyword evidence="8" id="KW-0227">DNA damage</keyword>
<feature type="coiled-coil region" evidence="15">
    <location>
        <begin position="402"/>
        <end position="517"/>
    </location>
</feature>
<dbReference type="FunFam" id="3.40.50.300:FF:000947">
    <property type="entry name" value="DNA repair protein RAD50"/>
    <property type="match status" value="1"/>
</dbReference>
<evidence type="ECO:0000256" key="12">
    <source>
        <dbReference type="ARBA" id="ARBA00023204"/>
    </source>
</evidence>
<dbReference type="Pfam" id="PF13476">
    <property type="entry name" value="AAA_23"/>
    <property type="match status" value="1"/>
</dbReference>
<dbReference type="InterPro" id="IPR004584">
    <property type="entry name" value="Rad50_eukaryotes"/>
</dbReference>
<evidence type="ECO:0000256" key="3">
    <source>
        <dbReference type="ARBA" id="ARBA00004286"/>
    </source>
</evidence>
<dbReference type="GO" id="GO:0046872">
    <property type="term" value="F:metal ion binding"/>
    <property type="evidence" value="ECO:0007669"/>
    <property type="project" value="UniProtKB-KW"/>
</dbReference>
<evidence type="ECO:0000259" key="17">
    <source>
        <dbReference type="Pfam" id="PF13476"/>
    </source>
</evidence>
<evidence type="ECO:0000256" key="4">
    <source>
        <dbReference type="ARBA" id="ARBA00009439"/>
    </source>
</evidence>
<keyword evidence="10" id="KW-0862">Zinc</keyword>
<keyword evidence="11 15" id="KW-0175">Coiled coil</keyword>
<comment type="cofactor">
    <cofactor evidence="1">
        <name>Zn(2+)</name>
        <dbReference type="ChEBI" id="CHEBI:29105"/>
    </cofactor>
</comment>
<comment type="catalytic activity">
    <reaction evidence="14">
        <text>ATP + H2O = ADP + phosphate + H(+)</text>
        <dbReference type="Rhea" id="RHEA:13065"/>
        <dbReference type="ChEBI" id="CHEBI:15377"/>
        <dbReference type="ChEBI" id="CHEBI:15378"/>
        <dbReference type="ChEBI" id="CHEBI:30616"/>
        <dbReference type="ChEBI" id="CHEBI:43474"/>
        <dbReference type="ChEBI" id="CHEBI:456216"/>
    </reaction>
</comment>
<dbReference type="GO" id="GO:0003691">
    <property type="term" value="F:double-stranded telomeric DNA binding"/>
    <property type="evidence" value="ECO:0007669"/>
    <property type="project" value="TreeGrafter"/>
</dbReference>
<dbReference type="GO" id="GO:0043047">
    <property type="term" value="F:single-stranded telomeric DNA binding"/>
    <property type="evidence" value="ECO:0007669"/>
    <property type="project" value="TreeGrafter"/>
</dbReference>
<evidence type="ECO:0000256" key="1">
    <source>
        <dbReference type="ARBA" id="ARBA00001947"/>
    </source>
</evidence>
<gene>
    <name evidence="18" type="ORF">MAM1_0003d00357</name>
</gene>
<feature type="region of interest" description="Disordered" evidence="16">
    <location>
        <begin position="1294"/>
        <end position="1316"/>
    </location>
</feature>
<keyword evidence="12" id="KW-0234">DNA repair</keyword>
<sequence length="1316" mass="150525">MAILGIRSFSPDEPCYIKFFSPLTLIVGSNGAGKTTIIEGLRYACTGDLPPNSKNGAFVNDPKVAGVNEVKAQIKLKFYNINGQKMVCSRSLAVTQKKATVTQRSIDNALLRYDPVTGEAFSITSRCADMDSELPLHLGVPKAILDNVIFCHQEDSNWPLSEPSVLKKKFDDIFSSKRFTAALDNIKEIRKEAATDIKLGNVQLEALQNDTKKAKRIRSNLTELNQQMTAKNETLQTIETKLAQIEAEINRLTGSLSDNQEAHDKIRQLMNQQDFFQSTMRSIEAHIVPRQESTEQLQHLLEQHRIKENKNQEEKSTVSLERSKLERQLKRAQDELSQKQVAMGRLDAARDEYLRQIQRRSDLIQQMNQDKNMNLPVDDGDTSAQVIKELIEDNAANNDRAKDEAMSQQNTLSDELQMLRSQKMSIEENKKHLKRLIDNFNIQIEVLAKKLKEFQVSEMQMESIKAKIAEYEKKLAEMDATTVGISQAELKRKEHELRDVDDKISELNDESARLSKQSDSRAKLSLKRTEKNVKETTMNRIYTDHINDIQSLLGLSPSIANLERELDVYKTKKEKELASLIEVRNKANRELSAADAKVNMVLQNYTKLKREADKFQSLIDKVCGQGDLPTELADTEKKADIWTTKIAQIQGASMVYQKFRNTEEQSGCCPLCTRDFANNDEIEMFRSQLKLMQDFIPEKQQKMKEQLKEIEARKSKLLSAQSTWHKLESLKKDLASIAETKDAFETEKKAAEERNRIATAQLVEVDTCKIKADKLLLIARNVSNLSREVDLLTQDVQDLEMELASSGSTRTSDDVMKELEELTERSKTIRRDMKRIHTEIDLNNRQRQSVERALNESSQRLIRLENDRDRKVGMQLQLDDIKEQRDSRKAEYEASPCALGPENDAEPLAEKIQAAKKLYDEAVKNWRMVEEKASADEQKISLFAERLSDFNATIRKCAAAASPEKLESLNSEITRLNNTITDIKSKVAGIDEKLVIIEKDEAERRGIERDLQDQIKYRDMQEQLANCELELAAANQRQDEVDVASLQRGLQRARKEQSDLVDKRGSIRGEIVQMRDQSRRYEQELRADYRDVDGRYGNLFIEVKTKELASEDLEKYSKTLQTAIMKYHSLKMQDLNKIIKELWVDTYKGGDIDYIEIRADNEGSTASRTFNYRVVMIQNGSELNMRGRCSAGQKVLAAIIIRLALAETFCVNCGIFTLDEPTTNLDRANIESLAENLGRIIKNRSQQSNFQFVIITHDEEFVEYLSRDNILGQYYRVSKDFNQHSQIQLQGQAQNFNDNDGDPTVQNHDAGQDYLN</sequence>
<dbReference type="SUPFAM" id="SSF52540">
    <property type="entry name" value="P-loop containing nucleoside triphosphate hydrolases"/>
    <property type="match status" value="2"/>
</dbReference>
<feature type="domain" description="Rad50/SbcC-type AAA" evidence="17">
    <location>
        <begin position="3"/>
        <end position="249"/>
    </location>
</feature>
<dbReference type="Gene3D" id="3.40.50.300">
    <property type="entry name" value="P-loop containing nucleotide triphosphate hydrolases"/>
    <property type="match status" value="2"/>
</dbReference>
<feature type="coiled-coil region" evidence="15">
    <location>
        <begin position="290"/>
        <end position="342"/>
    </location>
</feature>
<dbReference type="GO" id="GO:0000722">
    <property type="term" value="P:telomere maintenance via recombination"/>
    <property type="evidence" value="ECO:0007669"/>
    <property type="project" value="TreeGrafter"/>
</dbReference>
<dbReference type="Proteomes" id="UP000053815">
    <property type="component" value="Unassembled WGS sequence"/>
</dbReference>
<dbReference type="NCBIfam" id="TIGR00606">
    <property type="entry name" value="rad50"/>
    <property type="match status" value="1"/>
</dbReference>